<dbReference type="EMBL" id="CADCTW010000167">
    <property type="protein sequence ID" value="CAA9350145.1"/>
    <property type="molecule type" value="Genomic_DNA"/>
</dbReference>
<evidence type="ECO:0000256" key="1">
    <source>
        <dbReference type="SAM" id="MobiDB-lite"/>
    </source>
</evidence>
<accession>A0A6J4M504</accession>
<gene>
    <name evidence="2" type="ORF">AVDCRST_MAG68-3631</name>
</gene>
<organism evidence="2">
    <name type="scientific">uncultured Gemmatimonadota bacterium</name>
    <dbReference type="NCBI Taxonomy" id="203437"/>
    <lineage>
        <taxon>Bacteria</taxon>
        <taxon>Pseudomonadati</taxon>
        <taxon>Gemmatimonadota</taxon>
        <taxon>environmental samples</taxon>
    </lineage>
</organism>
<sequence length="41" mass="4010">MWGAAGAGNGDQDSIVRGSPGGNGNCLGHTETQRHRGGCGA</sequence>
<reference evidence="2" key="1">
    <citation type="submission" date="2020-02" db="EMBL/GenBank/DDBJ databases">
        <authorList>
            <person name="Meier V. D."/>
        </authorList>
    </citation>
    <scope>NUCLEOTIDE SEQUENCE</scope>
    <source>
        <strain evidence="2">AVDCRST_MAG68</strain>
    </source>
</reference>
<protein>
    <submittedName>
        <fullName evidence="2">Uncharacterized protein</fullName>
    </submittedName>
</protein>
<name>A0A6J4M504_9BACT</name>
<proteinExistence type="predicted"/>
<feature type="region of interest" description="Disordered" evidence="1">
    <location>
        <begin position="1"/>
        <end position="41"/>
    </location>
</feature>
<evidence type="ECO:0000313" key="2">
    <source>
        <dbReference type="EMBL" id="CAA9350145.1"/>
    </source>
</evidence>
<dbReference type="AlphaFoldDB" id="A0A6J4M504"/>